<accession>A0ABW5CYP9</accession>
<keyword evidence="2" id="KW-0732">Signal</keyword>
<protein>
    <submittedName>
        <fullName evidence="3">Superoxide dismutase family protein</fullName>
    </submittedName>
</protein>
<evidence type="ECO:0000313" key="4">
    <source>
        <dbReference type="Proteomes" id="UP001597374"/>
    </source>
</evidence>
<dbReference type="Proteomes" id="UP001597374">
    <property type="component" value="Unassembled WGS sequence"/>
</dbReference>
<proteinExistence type="inferred from homology"/>
<name>A0ABW5CYP9_9BACT</name>
<feature type="chain" id="PRO_5047305761" evidence="2">
    <location>
        <begin position="22"/>
        <end position="201"/>
    </location>
</feature>
<evidence type="ECO:0000256" key="1">
    <source>
        <dbReference type="ARBA" id="ARBA00010457"/>
    </source>
</evidence>
<sequence>MKNLFLQPSAFLAVSTLFVFSACSDEEVAPDATMAAKQVQESHRLNSLNQNKTYTVDIMPLNNSGVSGTATLMLEGDMLTVHVQATGLEPDALHPQHIHGFKDKNKNAVCPPMSADTDRDGLVELAEGLPYYGDVLLSLTPFSTAPDGTIDYKMTFDITKNIDLLPLQNDVIVLHGMTVNGTYEATLPIACGQIRTMNNGK</sequence>
<keyword evidence="4" id="KW-1185">Reference proteome</keyword>
<dbReference type="Gene3D" id="2.60.40.200">
    <property type="entry name" value="Superoxide dismutase, copper/zinc binding domain"/>
    <property type="match status" value="1"/>
</dbReference>
<comment type="caution">
    <text evidence="3">The sequence shown here is derived from an EMBL/GenBank/DDBJ whole genome shotgun (WGS) entry which is preliminary data.</text>
</comment>
<evidence type="ECO:0000313" key="3">
    <source>
        <dbReference type="EMBL" id="MFD2247178.1"/>
    </source>
</evidence>
<dbReference type="SUPFAM" id="SSF49329">
    <property type="entry name" value="Cu,Zn superoxide dismutase-like"/>
    <property type="match status" value="1"/>
</dbReference>
<dbReference type="InterPro" id="IPR036423">
    <property type="entry name" value="SOD-like_Cu/Zn_dom_sf"/>
</dbReference>
<gene>
    <name evidence="3" type="ORF">ACFSKP_12985</name>
</gene>
<dbReference type="PROSITE" id="PS51257">
    <property type="entry name" value="PROKAR_LIPOPROTEIN"/>
    <property type="match status" value="1"/>
</dbReference>
<dbReference type="RefSeq" id="WP_250430114.1">
    <property type="nucleotide sequence ID" value="NZ_JALPRR010000003.1"/>
</dbReference>
<evidence type="ECO:0000256" key="2">
    <source>
        <dbReference type="SAM" id="SignalP"/>
    </source>
</evidence>
<organism evidence="3 4">
    <name type="scientific">Pontibacter ruber</name>
    <dbReference type="NCBI Taxonomy" id="1343895"/>
    <lineage>
        <taxon>Bacteria</taxon>
        <taxon>Pseudomonadati</taxon>
        <taxon>Bacteroidota</taxon>
        <taxon>Cytophagia</taxon>
        <taxon>Cytophagales</taxon>
        <taxon>Hymenobacteraceae</taxon>
        <taxon>Pontibacter</taxon>
    </lineage>
</organism>
<feature type="signal peptide" evidence="2">
    <location>
        <begin position="1"/>
        <end position="21"/>
    </location>
</feature>
<comment type="similarity">
    <text evidence="1">Belongs to the Cu-Zn superoxide dismutase family.</text>
</comment>
<reference evidence="4" key="1">
    <citation type="journal article" date="2019" name="Int. J. Syst. Evol. Microbiol.">
        <title>The Global Catalogue of Microorganisms (GCM) 10K type strain sequencing project: providing services to taxonomists for standard genome sequencing and annotation.</title>
        <authorList>
            <consortium name="The Broad Institute Genomics Platform"/>
            <consortium name="The Broad Institute Genome Sequencing Center for Infectious Disease"/>
            <person name="Wu L."/>
            <person name="Ma J."/>
        </authorList>
    </citation>
    <scope>NUCLEOTIDE SEQUENCE [LARGE SCALE GENOMIC DNA]</scope>
    <source>
        <strain evidence="4">CGMCC 4.1782</strain>
    </source>
</reference>
<dbReference type="EMBL" id="JBHUIM010000002">
    <property type="protein sequence ID" value="MFD2247178.1"/>
    <property type="molecule type" value="Genomic_DNA"/>
</dbReference>